<keyword evidence="2" id="KW-0597">Phosphoprotein</keyword>
<dbReference type="Gene3D" id="1.20.120.160">
    <property type="entry name" value="HPT domain"/>
    <property type="match status" value="1"/>
</dbReference>
<feature type="modified residue" description="Phosphohistidine" evidence="2">
    <location>
        <position position="57"/>
    </location>
</feature>
<evidence type="ECO:0000313" key="5">
    <source>
        <dbReference type="Proteomes" id="UP001359886"/>
    </source>
</evidence>
<keyword evidence="1" id="KW-0902">Two-component regulatory system</keyword>
<dbReference type="AlphaFoldDB" id="A0AAW9RC76"/>
<evidence type="ECO:0000313" key="4">
    <source>
        <dbReference type="EMBL" id="MEJ8566400.1"/>
    </source>
</evidence>
<evidence type="ECO:0000256" key="2">
    <source>
        <dbReference type="PROSITE-ProRule" id="PRU00110"/>
    </source>
</evidence>
<keyword evidence="5" id="KW-1185">Reference proteome</keyword>
<dbReference type="RefSeq" id="WP_354693720.1">
    <property type="nucleotide sequence ID" value="NZ_JAZHOG010000001.1"/>
</dbReference>
<dbReference type="SMART" id="SM00073">
    <property type="entry name" value="HPT"/>
    <property type="match status" value="1"/>
</dbReference>
<proteinExistence type="predicted"/>
<evidence type="ECO:0000256" key="1">
    <source>
        <dbReference type="ARBA" id="ARBA00023012"/>
    </source>
</evidence>
<reference evidence="4 5" key="1">
    <citation type="submission" date="2024-02" db="EMBL/GenBank/DDBJ databases">
        <title>A novel Wenzhouxiangellaceae bacterium, isolated from coastal sediments.</title>
        <authorList>
            <person name="Du Z.-J."/>
            <person name="Ye Y.-Q."/>
            <person name="Zhang X.-Y."/>
        </authorList>
    </citation>
    <scope>NUCLEOTIDE SEQUENCE [LARGE SCALE GENOMIC DNA]</scope>
    <source>
        <strain evidence="4 5">CH-27</strain>
    </source>
</reference>
<feature type="domain" description="HPt" evidence="3">
    <location>
        <begin position="10"/>
        <end position="121"/>
    </location>
</feature>
<protein>
    <submittedName>
        <fullName evidence="4">Hpt domain-containing protein</fullName>
    </submittedName>
</protein>
<dbReference type="GO" id="GO:0004672">
    <property type="term" value="F:protein kinase activity"/>
    <property type="evidence" value="ECO:0007669"/>
    <property type="project" value="UniProtKB-ARBA"/>
</dbReference>
<comment type="caution">
    <text evidence="4">The sequence shown here is derived from an EMBL/GenBank/DDBJ whole genome shotgun (WGS) entry which is preliminary data.</text>
</comment>
<dbReference type="Proteomes" id="UP001359886">
    <property type="component" value="Unassembled WGS sequence"/>
</dbReference>
<gene>
    <name evidence="4" type="ORF">V3330_02075</name>
</gene>
<sequence length="125" mass="13726">MANRPPPGSLKSTMEELHDRYLASLADRHGTLNRLWTRFKRNSEDLDAVHGIQDEAHRLAGTAGSYGFPDLGDLARAVDTPLRGELARPTPDAAFLARQCDQLLPALLDALRRAVPDQDSAQALE</sequence>
<name>A0AAW9RC76_9GAMM</name>
<dbReference type="GO" id="GO:0000160">
    <property type="term" value="P:phosphorelay signal transduction system"/>
    <property type="evidence" value="ECO:0007669"/>
    <property type="project" value="UniProtKB-KW"/>
</dbReference>
<dbReference type="InterPro" id="IPR008207">
    <property type="entry name" value="Sig_transdc_His_kin_Hpt_dom"/>
</dbReference>
<organism evidence="4 5">
    <name type="scientific">Elongatibacter sediminis</name>
    <dbReference type="NCBI Taxonomy" id="3119006"/>
    <lineage>
        <taxon>Bacteria</taxon>
        <taxon>Pseudomonadati</taxon>
        <taxon>Pseudomonadota</taxon>
        <taxon>Gammaproteobacteria</taxon>
        <taxon>Chromatiales</taxon>
        <taxon>Wenzhouxiangellaceae</taxon>
        <taxon>Elongatibacter</taxon>
    </lineage>
</organism>
<dbReference type="EMBL" id="JAZHOG010000001">
    <property type="protein sequence ID" value="MEJ8566400.1"/>
    <property type="molecule type" value="Genomic_DNA"/>
</dbReference>
<dbReference type="Pfam" id="PF01627">
    <property type="entry name" value="Hpt"/>
    <property type="match status" value="1"/>
</dbReference>
<dbReference type="SUPFAM" id="SSF47226">
    <property type="entry name" value="Histidine-containing phosphotransfer domain, HPT domain"/>
    <property type="match status" value="1"/>
</dbReference>
<dbReference type="InterPro" id="IPR036641">
    <property type="entry name" value="HPT_dom_sf"/>
</dbReference>
<evidence type="ECO:0000259" key="3">
    <source>
        <dbReference type="PROSITE" id="PS50894"/>
    </source>
</evidence>
<dbReference type="PROSITE" id="PS50894">
    <property type="entry name" value="HPT"/>
    <property type="match status" value="1"/>
</dbReference>
<accession>A0AAW9RC76</accession>